<protein>
    <submittedName>
        <fullName evidence="1">Uncharacterized protein</fullName>
    </submittedName>
</protein>
<evidence type="ECO:0000313" key="2">
    <source>
        <dbReference type="Proteomes" id="UP000201609"/>
    </source>
</evidence>
<name>A0A076YJ14_9CAUD</name>
<dbReference type="Proteomes" id="UP000201609">
    <property type="component" value="Segment"/>
</dbReference>
<reference evidence="1 2" key="1">
    <citation type="submission" date="2014-07" db="EMBL/GenBank/DDBJ databases">
        <title>Genomic characterization of two T7-like Mesorhizobium loti phages vB_MloP_Lo5R7ANS and vB_MloP_Cp1R7ANS-C2.</title>
        <authorList>
            <person name="Halmillawewa A.P."/>
            <person name="Perry B."/>
            <person name="Gavard R."/>
            <person name="Yost C.K."/>
            <person name="Hynes M.F."/>
        </authorList>
    </citation>
    <scope>NUCLEOTIDE SEQUENCE [LARGE SCALE GENOMIC DNA]</scope>
</reference>
<gene>
    <name evidence="1" type="ORF">Lo5R7ANS_03</name>
</gene>
<dbReference type="OrthoDB" id="10498at10239"/>
<accession>A0A076YJ14</accession>
<proteinExistence type="predicted"/>
<dbReference type="KEGG" id="vg:22109810"/>
<evidence type="ECO:0000313" key="1">
    <source>
        <dbReference type="EMBL" id="AIK68473.1"/>
    </source>
</evidence>
<dbReference type="EMBL" id="KM199771">
    <property type="protein sequence ID" value="AIK68473.1"/>
    <property type="molecule type" value="Genomic_DNA"/>
</dbReference>
<sequence>MHVYRIERLADRKGPFSNTGNGTYYDSMRHCEHPSCFDGPAPYEERGTPLGDLWETARRNEYHFGFTTPRQLVAWFSSAMGRSALAAKGYHVAIYEVDDAKVRSGRQQLAFIRPSAPIGSLDLVTLMPAGEC</sequence>
<keyword evidence="2" id="KW-1185">Reference proteome</keyword>
<organism evidence="1 2">
    <name type="scientific">Mesorhizobium phage vB_MloP_Lo5R7ANS</name>
    <dbReference type="NCBI Taxonomy" id="1527771"/>
    <lineage>
        <taxon>Viruses</taxon>
        <taxon>Duplodnaviria</taxon>
        <taxon>Heunggongvirae</taxon>
        <taxon>Uroviricota</taxon>
        <taxon>Caudoviricetes</taxon>
        <taxon>Autographivirales</taxon>
        <taxon>Pairvirus</taxon>
        <taxon>Pairvirus Lo5R7ANS</taxon>
    </lineage>
</organism>
<dbReference type="RefSeq" id="YP_009100050.1">
    <property type="nucleotide sequence ID" value="NC_025431.1"/>
</dbReference>
<dbReference type="GeneID" id="22109810"/>